<feature type="compositionally biased region" description="Low complexity" evidence="3">
    <location>
        <begin position="5153"/>
        <end position="5173"/>
    </location>
</feature>
<dbReference type="EMBL" id="KL250531">
    <property type="protein sequence ID" value="KGB33087.1"/>
    <property type="molecule type" value="Genomic_DNA"/>
</dbReference>
<feature type="DNA-binding region" description="HMG box" evidence="2">
    <location>
        <begin position="34"/>
        <end position="104"/>
    </location>
</feature>
<dbReference type="PRINTS" id="PR00886">
    <property type="entry name" value="HIGHMOBLTY12"/>
</dbReference>
<dbReference type="PANTHER" id="PTHR16166">
    <property type="entry name" value="VACUOLAR PROTEIN SORTING-ASSOCIATED PROTEIN VPS13"/>
    <property type="match status" value="1"/>
</dbReference>
<dbReference type="InterPro" id="IPR026847">
    <property type="entry name" value="VPS13"/>
</dbReference>
<feature type="domain" description="HMG box" evidence="5">
    <location>
        <begin position="34"/>
        <end position="104"/>
    </location>
</feature>
<keyword evidence="2" id="KW-0539">Nucleus</keyword>
<evidence type="ECO:0000313" key="6">
    <source>
        <dbReference type="EMBL" id="KGB33087.1"/>
    </source>
</evidence>
<keyword evidence="2" id="KW-0238">DNA-binding</keyword>
<dbReference type="InterPro" id="IPR036910">
    <property type="entry name" value="HMG_box_dom_sf"/>
</dbReference>
<feature type="DNA-binding region" description="HMG box" evidence="2">
    <location>
        <begin position="124"/>
        <end position="190"/>
    </location>
</feature>
<feature type="region of interest" description="Disordered" evidence="3">
    <location>
        <begin position="1221"/>
        <end position="1291"/>
    </location>
</feature>
<accession>A0A094ZGU6</accession>
<dbReference type="Gene3D" id="1.10.30.10">
    <property type="entry name" value="High mobility group box domain"/>
    <property type="match status" value="2"/>
</dbReference>
<evidence type="ECO:0000256" key="1">
    <source>
        <dbReference type="ARBA" id="ARBA00006545"/>
    </source>
</evidence>
<protein>
    <submittedName>
        <fullName evidence="6">Vacuolar protein sorting-associated protein 13D</fullName>
    </submittedName>
</protein>
<dbReference type="GO" id="GO:0006623">
    <property type="term" value="P:protein targeting to vacuole"/>
    <property type="evidence" value="ECO:0007669"/>
    <property type="project" value="TreeGrafter"/>
</dbReference>
<dbReference type="GO" id="GO:0003677">
    <property type="term" value="F:DNA binding"/>
    <property type="evidence" value="ECO:0007669"/>
    <property type="project" value="UniProtKB-UniRule"/>
</dbReference>
<dbReference type="GO" id="GO:0005634">
    <property type="term" value="C:nucleus"/>
    <property type="evidence" value="ECO:0007669"/>
    <property type="project" value="UniProtKB-UniRule"/>
</dbReference>
<keyword evidence="4" id="KW-0732">Signal</keyword>
<dbReference type="Pfam" id="PF00505">
    <property type="entry name" value="HMG_box"/>
    <property type="match status" value="1"/>
</dbReference>
<feature type="region of interest" description="Disordered" evidence="3">
    <location>
        <begin position="5153"/>
        <end position="5175"/>
    </location>
</feature>
<reference evidence="6" key="1">
    <citation type="journal article" date="2012" name="Nat. Genet.">
        <title>Whole-genome sequence of Schistosoma haematobium.</title>
        <authorList>
            <person name="Young N.D."/>
            <person name="Jex A.R."/>
            <person name="Li B."/>
            <person name="Liu S."/>
            <person name="Yang L."/>
            <person name="Xiong Z."/>
            <person name="Li Y."/>
            <person name="Cantacessi C."/>
            <person name="Hall R.S."/>
            <person name="Xu X."/>
            <person name="Chen F."/>
            <person name="Wu X."/>
            <person name="Zerlotini A."/>
            <person name="Oliveira G."/>
            <person name="Hofmann A."/>
            <person name="Zhang G."/>
            <person name="Fang X."/>
            <person name="Kang Y."/>
            <person name="Campbell B.E."/>
            <person name="Loukas A."/>
            <person name="Ranganathan S."/>
            <person name="Rollinson D."/>
            <person name="Rinaldi G."/>
            <person name="Brindley P.J."/>
            <person name="Yang H."/>
            <person name="Wang J."/>
            <person name="Wang J."/>
            <person name="Gasser R.B."/>
        </authorList>
    </citation>
    <scope>NUCLEOTIDE SEQUENCE [LARGE SCALE GENOMIC DNA]</scope>
</reference>
<dbReference type="GO" id="GO:0045053">
    <property type="term" value="P:protein retention in Golgi apparatus"/>
    <property type="evidence" value="ECO:0007669"/>
    <property type="project" value="TreeGrafter"/>
</dbReference>
<evidence type="ECO:0000256" key="2">
    <source>
        <dbReference type="PROSITE-ProRule" id="PRU00267"/>
    </source>
</evidence>
<dbReference type="SUPFAM" id="SSF47095">
    <property type="entry name" value="HMG-box"/>
    <property type="match status" value="2"/>
</dbReference>
<sequence>MRLIVVLLIIDPYFSILEVHSTPEGMMVKDKNRPKPPMTPYACFVQVIREEHRKKHPTENVIFSEFSKKCAEKWKLMNLEQRKCFEEMSKLDTERFNREMAHYIPPVGIKRGRRRRRIKDPSMPKRSWSAFFFFCDAFRSKIRSEHPDWKVSDIAKELGRRWEECSDKEKYERRAQNDKLRYEQDMEKYKAGLYVATKRARVGDQTKSNEILPCLNNQSHHKELGSVGNVSIFIPYTHLWSQAWHLSLDKVNLVAYASAEDLWVNLNPNHPDGSVKMSSINESQSEKWMTKTTPKDQGNKCFAESPVNGKYSLDQMEKRWYQTMSGGKLKDAAAMAALVAMDSRSDNPSWWSYITSVGYSIIRSLQIEIREVRISLIDPNTFENRDSLSNSSCDYHPNFGTFTISLQRLTLETTDSLLQRTTSTSQEPVEYKLINVHGLSTTWSPKLFAPGNLSAVKIMTESSNDCNRLLKENLLYILPPCHLTGHLKRNQTNIGIIGSSSESITPTPTSNHQLELNNKAQVELNINLSQLNIQISQEFCCDLLHLSKILIDQYERLDQLKRRPSSVVKNSQWWRYLAGEIRPRLRVLFHSTLSHISLSDLALEAKLNVIYVKAYTAYLIEGLSSSTTKCLITTDQINSICNGLGYTSEMHLERLKLDQLWSIQRIATLRLVAMRRAAVTLLTLLKSDSKSSTIIIDPGIHPSTVTGNSSTANQSWYYTWWRYSSGWGIHSLLSSLTSSTTVNELQSNVDNLNQSITDQQTLDSDLDHSMNEAIFELLDEFAAHTNNIDYTCITYPIFVQLVCTVDGCSLRLIDHLEESVETYSHPAFISLSGKQVYFDLEVRPQCNSYRLSTHIQSFTIRDERYMLKNLKQSSLSSPSSQCIPMFPVVVFPRYQASSFTTDKQSNERHVFSLIYEVNPSQKNVDYILQIHTEPVNLVFQPELIHHIMNFIYVIASASSSQLETSTGRRYTLIKESTIKNLHSFLKSTPDKNVGAKINSSKSPRFSPSNVSTPVKSHNGWAINFDIDGLKVLFPNRFMHDNMLNLNTNLFTTSNSIICLLCDFGHLQVTNWPEIQVTNKIDDRVSLQAIQEKHSNLYPTRFMTMSQLCHPSNIINNNDNSQLSCINFQFIKPAKHFHQRLSNPTVSVDDEQDTYVSIQLPAVTYIHTQSFLTSVIDSVFNFKEHYDFVRRTRAAVKGFQVKMSSLNNRKLEIDNPQCVKQPKTLQSLDVDNDDNNDDDEDDDELYKTPCSTPAELSEIEEGDVEESIKGEVEKASQRQTETGVNDKNKSSEKLSLDNNNNIYVSYTVNVTNIRVLVGCLDLLNKLNLWNCCNLEEENLIEPKSAGRTLSFGSNNTFSFDDQSVLRLSNSTMISRLCLINPFSLRILVSRRVYCMKDLTYTSSPRSSSLNYPPYLWITIKQESCVVHLSNTKISDLLSCIKASQCQLNRIKPMKWKYSSVMKKFSRIRNHSISFSDSNVHSNCNTFKHRSHHTSISVSQCCHWRDCCGEKSADNFSSPAIFDFKRKKLIATYSIQSFIIQFESKDRPLAECRLDGAVCSLSVYHGSPIPYCLQFKLNRISMVDAVSNLGGVYDVIVNSDEKIESTNSPDLIIRLNNQANNDSNNSSSHICNVLSVNSTLSTIGCIPLLDHICPEKVFNGNPITVKSIHEFLNNLYCSTMSDQSATSMECCTIDSELNSYRRSSLMNKWNNNNNNNVSSSIKYEFKLSVDNIKLLLINQFDVKHQEQNVNVSVKRIAEIIFSGLQINFYHSSLSNSVLLKLQCFQIIPYRNSKLSADHYLLGPALSLSTSDHHHSNQVILEYDYGLIGSSNYFPHKTNKHLQISLSNIVYIHLIHELHEILFWFKQILPLLCNQSSVTNNDQLSIDNMGLLFNWPELSITFNNPLILIPCKSNQFNQFLLIGTKLIKINHYSSYCDASLSNSSITMKQHERVNKSYSIQLYFIDFGVFLYTNNDNVKTLSEQYLSSSSTIYSDSWVNFSSLHKFWLNSCKLDDSMLTATTQKSRHHIIMSPINFSAHITYVKSNFPKCFSTFNSRFQSIRFNFSDFVMMHSMTLNHTTDDNNITEDYSTIRNSPSPYRLSPMSPASNMNLLLFTEPINAQLIIEFYIQTVYINLTKMNCNLLTNVIQELNKEYCDYCCNNCSYSNIKSSQSNQTELFQLPYPDPNIIISSMKSKTSMEFGLFINCMKMNILIFGDLDIIPIPLVLLTLDSIIISSSFHLLLNGIKMPSCIQINLNNLHLINQLEKKFNYKPSPPQQQSRTSSKFNTHYLKQTNSKSILLKFNNKIELKLNNDRLNTVVQCRRHHLLYAATANGVTAPDDDSVCELNQISPISLRIILLSDEHQTFCQTKSFVKFICNTIDIQLYCEPWILIWDFFNLCDYKEETTQRTSERSHQDLLHESTSCALASSWNNPKIAVLFDIDSINCFVNNSDQEEDNEKECRNSPHLISNNSESNIALLSLIRTKVQINYFITDDEKFSSLNLPVNYSYFEIKGQICDVKLQAIQEKHSNLYPTRFMTMSQLCHPSNIINNNDNSQLSCINFQFIKPAKHFHQRLSNPTVSVDDEQDTYVSIQLPAVTYIHTQSFLTSVIDSVFNFKEHYDFVRRTRAAVKGFQIPTTPSVSSRIRVNVSGGPLNLIIPISSYSSKVLIANINHLKINNKFLWNTNQENAPCESMFTRSKSNERCDNRYFFSNIRSLNKSGLLGLLECSNLNSEDLDDSQPLLIDRIFMEFYGFSLYCAEQTSLFDPDLIRKSEHNYNNVYVHLPNQLFIPIGRLYPSHSNNTTFFFNPINCVNLILEHNLTSGKIPDWKISGEFTNCQLHIDQHTYCLIRGVLSHNFGEYSNPSVDTKKSFLESNIWTKFAIEIRLNSVQATLFDSSNSSVIMNNNSTVNANLKENENNNESNPFAIIDFCDTLLTYEYFSNRSTSIQLQCYDINLLKTQIDKGNLNLNNVTLFYEPLDNEQNQFILKSLSTDLSDQLIEEEEERVKRTDEILVKTPKLFICSNSSLLQSTFIFSLMRLHLICDWDWLLRFQYFLLSSPLPSGSENSSIVYTLQKPISPCINCISTTRTISKLQMYSDESSYNHKRESNLTSGVLNTSLHIFIEDCEACIPYEKSCFLIKSSVRFSRHTSKYSISEILNDEIHTDILQFCLYSNSKSLIIIPSPLKFYSKLYHHLLNNKSSSSSQLFASSTSTISSMKGTFMNTGLLCSSNIFIEYPPWQRNLLHVKPAQLQLQMSLTAPNIHITSNFSELQNAIQFFSSLMTINTSDIKSSSVDAHTNNDGENRDAIHLLPEIPSPHLHLDVQSSVTTSNQKSSSSSSSSSLLVTLWPNIFADYISKQLINFDIKIAFSICLFDTITSVQSSLLAEEIPLIKFCVENMKLFWKRLNLQATLECTGISCSYYNQNLIAWEPVLEPWSLKLNLTVPLVQIIRRLLNTWIKTQQFPKYDAIPVVNQQDLSFLTSQNTGSFILINETGTYVRYKLIKNHQLDSLFKPEVLIPDKLDNSTDDNSDELGPDSRVCLPIKISSFAYNLSTNAQQINTNVDSIQLASLSVQINGWKPIYPISLDRLGTYYRVIERLNNAEPEILKSEQNECWKYHLPIFNRLIIDIVHDQNSHYSIYLRSGLTITNDLNQICKPKCTYAVPINIVGLMSLGLGNLCFSPTKTVMNRKDVSSLLMNNTNEQNKFTDNLYDWASVYHHNNEIMTEEEQLQSTYSSSIPTSTVSSLSSSLTDFVDKRRNSSIRMVNWTSLKQSDELLEAILISTCQLPSNSRAIHQISSLQRFQQTNTTTSTSVSSSLNKTSSGLNNNNNKFHICVTVVRDQFPLDPQWNKLYSNQWYTNYKHLLPITLPGHHITIGPVLRITNLLSCDMIFFIFDTDINVNTIKFGIHLDGFPKCDPLSIPSNTYNQKVLIRLYDTLGRPLELQVHVCSRAFGARHLTVSPVICLLNKSGIPLIFAHSSSSLSSNQLNLSSQTSILAAGQFEEHEQACALMPLLFSFANKSEGYLLRVRIGKGYHSENDVLPNNENDQLLTNNIKRCTWSPGISLDKSGVDVLQLKMYTGNNRLSSVRYLGFEVDTGHDPNDSSLSTTTMVTFRPRYIIENLTNYQLNVTQRYCLKTVNNLPASTIVYPNRSQSFHWSNDDLDRLLCMRAAISTSSSSSVVHDQLTTGINNRSDDLWTMWSGGFQIDHAQSFIIMLRLNRFHQIVDFPQSLFFHVIITLQSATFFVKIQHYHGLPPFRFENLSSICVYYCQLIDSIHLMNTNSKLQHISSSNSDKHIHDHYFRRGVLYHSMSTIHDDESINNNVDEINNQILDKWDGGACPSFLIPGSIIPYALEEPCGSSSVIFSVQDDISEIFDLDTMNVSKILRYDNFVYLTLFGPLMDHIVPTGMKTDNDSLRRRSSSLPNLVFDILPGSNYVVCAIKSSRRHSQLWKLSDDGLIYHENTSLLTPSSSKSARKSSKNKHQFVLDVNRKGDPNAPSSNDQLVSINGLIDPETLKHFEVVQLIIAKPSKQRKAYQTWRIDQNGLLVNSALFCVQIRRDLMDVMSSSQLSLDSSFEESNIDDLMNLSHISSNQLILLAARPRPLATRLISSSITSAIILPIWLRPGSGRLRLFTYLDKATRVLRIEDEDTKNTELTTQNTDNVKTISRWGRKTSSITSPGDANLTLPNGIGINVISSFMEELIYISLSDINLSLIRTYSDVLTTDTTSTTSHLVSSSENSMFMMKHANSCCNILNDNRLSSITHHGLSSIDLAHPPVLLFQINTKLITDDEHHLHHLNDSADNQKLKMNSFPTTSTTEFIQMNEMKHLSTLKITYSREVIQYNWPIHLFKIFQIDISPLNVQAEELLLLKLIQFYQHAFEEDTDTDERDNSYNHHLHSHHYSHNYDDNDPAVLNYLSDSFNISLPHNSDKRKYSMLHNTKSENKIFWCDRFVISPIHMKLSVQTAKSSLTESYLAGAKRLLPSLMSFTGAEIQLDPVEKLYMLETIPQLISYLNTYYRLQLRAHALNIFGSVDFLGNPIGLINDLSSGISGLVELDVGGLIRHVAHGVGDSAAKVAGSVSQLLTAISLDDKHEQERAAILGSRIDTSSLLQTSQSIYNSNYYDDSEVSSSGMDESLDDFELTCHDIYTDMKSTPSTYSSSSSSSSPPSTTSSTIASLPQYPKQTHHSFDTNRSVTAPLSAGGFVYGVGRGLLGTVTKPVGGVFDFLSGMMSSISEVARPSNLYRPKRCRPRRAGLSKYFSRPLIIYNLNEAIAQLQIHHLTLFNVTRQALASHHLRYLLYSPESILHILPIQLNGVVVLITDQALWCIRDNSLQNWILSRNPVGINNNNNNSNINISDSNSSVTSHQTAPIFFLTENTTLMFMLHYHRLDQIYVMLSQNTNTLSSVSIADVNTTTSSTSTTPTTTNSPVYVVFSADCGTSKQQLRCDYLTWGLDLTLHVRNAQFRFAQANMRVNRLNISTNNISSSTLSCKNNKQQLTTVYYNVPRFLNHPVALAYSPICHR</sequence>
<dbReference type="SMART" id="SM00398">
    <property type="entry name" value="HMG"/>
    <property type="match status" value="2"/>
</dbReference>
<feature type="compositionally biased region" description="Basic and acidic residues" evidence="3">
    <location>
        <begin position="1265"/>
        <end position="1275"/>
    </location>
</feature>
<dbReference type="PROSITE" id="PS50118">
    <property type="entry name" value="HMG_BOX_2"/>
    <property type="match status" value="2"/>
</dbReference>
<organism evidence="6">
    <name type="scientific">Schistosoma haematobium</name>
    <name type="common">Blood fluke</name>
    <dbReference type="NCBI Taxonomy" id="6185"/>
    <lineage>
        <taxon>Eukaryota</taxon>
        <taxon>Metazoa</taxon>
        <taxon>Spiralia</taxon>
        <taxon>Lophotrochozoa</taxon>
        <taxon>Platyhelminthes</taxon>
        <taxon>Trematoda</taxon>
        <taxon>Digenea</taxon>
        <taxon>Strigeidida</taxon>
        <taxon>Schistosomatoidea</taxon>
        <taxon>Schistosomatidae</taxon>
        <taxon>Schistosoma</taxon>
    </lineage>
</organism>
<dbReference type="CDD" id="cd21978">
    <property type="entry name" value="HMG-box_HMGB_rpt1"/>
    <property type="match status" value="1"/>
</dbReference>
<dbReference type="Pfam" id="PF09011">
    <property type="entry name" value="HMG_box_2"/>
    <property type="match status" value="1"/>
</dbReference>
<feature type="compositionally biased region" description="Acidic residues" evidence="3">
    <location>
        <begin position="1229"/>
        <end position="1243"/>
    </location>
</feature>
<dbReference type="PANTHER" id="PTHR16166:SF93">
    <property type="entry name" value="INTERMEMBRANE LIPID TRANSFER PROTEIN VPS13"/>
    <property type="match status" value="1"/>
</dbReference>
<dbReference type="InterPro" id="IPR009071">
    <property type="entry name" value="HMG_box_dom"/>
</dbReference>
<feature type="domain" description="HMG box" evidence="5">
    <location>
        <begin position="124"/>
        <end position="190"/>
    </location>
</feature>
<comment type="similarity">
    <text evidence="1">Belongs to the VPS13 family.</text>
</comment>
<name>A0A094ZGU6_SCHHA</name>
<dbReference type="STRING" id="6185.A0A094ZGU6"/>
<feature type="chain" id="PRO_5001906193" evidence="4">
    <location>
        <begin position="22"/>
        <end position="5522"/>
    </location>
</feature>
<gene>
    <name evidence="6" type="ORF">MS3_01238</name>
</gene>
<evidence type="ECO:0000259" key="5">
    <source>
        <dbReference type="PROSITE" id="PS50118"/>
    </source>
</evidence>
<evidence type="ECO:0000256" key="3">
    <source>
        <dbReference type="SAM" id="MobiDB-lite"/>
    </source>
</evidence>
<feature type="signal peptide" evidence="4">
    <location>
        <begin position="1"/>
        <end position="21"/>
    </location>
</feature>
<proteinExistence type="inferred from homology"/>
<evidence type="ECO:0000256" key="4">
    <source>
        <dbReference type="SAM" id="SignalP"/>
    </source>
</evidence>